<keyword evidence="2" id="KW-1185">Reference proteome</keyword>
<evidence type="ECO:0000313" key="1">
    <source>
        <dbReference type="EMBL" id="PPK77509.1"/>
    </source>
</evidence>
<reference evidence="1 2" key="1">
    <citation type="submission" date="2018-02" db="EMBL/GenBank/DDBJ databases">
        <title>Genomic Encyclopedia of Archaeal and Bacterial Type Strains, Phase II (KMG-II): from individual species to whole genera.</title>
        <authorList>
            <person name="Goeker M."/>
        </authorList>
    </citation>
    <scope>NUCLEOTIDE SEQUENCE [LARGE SCALE GENOMIC DNA]</scope>
    <source>
        <strain evidence="1 2">DSM 3808</strain>
    </source>
</reference>
<gene>
    <name evidence="1" type="ORF">BXY41_11647</name>
</gene>
<dbReference type="RefSeq" id="WP_104439280.1">
    <property type="nucleotide sequence ID" value="NZ_PTJA01000016.1"/>
</dbReference>
<organism evidence="1 2">
    <name type="scientific">Lacrimispora xylanisolvens</name>
    <dbReference type="NCBI Taxonomy" id="384636"/>
    <lineage>
        <taxon>Bacteria</taxon>
        <taxon>Bacillati</taxon>
        <taxon>Bacillota</taxon>
        <taxon>Clostridia</taxon>
        <taxon>Lachnospirales</taxon>
        <taxon>Lachnospiraceae</taxon>
        <taxon>Lacrimispora</taxon>
    </lineage>
</organism>
<dbReference type="AlphaFoldDB" id="A0A2S6HJ55"/>
<dbReference type="OrthoDB" id="9771580at2"/>
<sequence>MDFHEHREIIKKLKRQIETPPSYDILNILLSELQYTMQDNPDLPVDNRDFIMAYSGFIKKWAVTRFVQTMDTRWDDLYWKTLLFEAPFLFESFLIYMEKDRKPDKRFYLPRRNTLKVVADDLQDLEDKKLDFYGLSMPSRVGKSTICIFFMAWIIGKRPNSHNAMGGHSGKLAKGFYGEAINLINTKEYTFAEIFPDSKLQKTSAEDLEINLGEPDRFASLTCRGIDGTWTGAVDISADGYLYVDDLIRDREHSLNPIRMENTYQEYLNKMVDRKNDGARELMVGTRWNTIDPLGKIEKENAYNTRFRFRKIPALNEKEESNFQYEIKGFSTKYYLDMKDRLDKNEWMAKYQQNPFIREGLLFPEDELRFFFGILPESGFVRVVTACDVAWGGGDALSMPIGFEYENGDVYLPDWVFNKGIKEVTIPVVEGKIVGNKIQQINFEANNGGEMYAKYVNDDLIRQGYKCSITSTKAPNKMAKMAKIIQYSGDIKRRFIFLAPNQLIKEAAKNDPPGIHRYMRTQEYNDAMDELTTFVQIGDNPHDDSPDSLSQLERFIEGGFTAEAKAMKRPF</sequence>
<dbReference type="Proteomes" id="UP000237749">
    <property type="component" value="Unassembled WGS sequence"/>
</dbReference>
<protein>
    <recommendedName>
        <fullName evidence="3">Phage terminase large subunit-like protein</fullName>
    </recommendedName>
</protein>
<evidence type="ECO:0000313" key="2">
    <source>
        <dbReference type="Proteomes" id="UP000237749"/>
    </source>
</evidence>
<comment type="caution">
    <text evidence="1">The sequence shown here is derived from an EMBL/GenBank/DDBJ whole genome shotgun (WGS) entry which is preliminary data.</text>
</comment>
<name>A0A2S6HJ55_9FIRM</name>
<accession>A0A2S6HJ55</accession>
<evidence type="ECO:0008006" key="3">
    <source>
        <dbReference type="Google" id="ProtNLM"/>
    </source>
</evidence>
<proteinExistence type="predicted"/>
<dbReference type="EMBL" id="PTJA01000016">
    <property type="protein sequence ID" value="PPK77509.1"/>
    <property type="molecule type" value="Genomic_DNA"/>
</dbReference>